<feature type="transmembrane region" description="Helical" evidence="1">
    <location>
        <begin position="83"/>
        <end position="104"/>
    </location>
</feature>
<feature type="transmembrane region" description="Helical" evidence="1">
    <location>
        <begin position="12"/>
        <end position="36"/>
    </location>
</feature>
<dbReference type="AlphaFoldDB" id="A0A0H3AFY6"/>
<organism evidence="2 3">
    <name type="scientific">Vibrio cholerae serotype O1 (strain ATCC 39541 / Classical Ogawa 395 / O395)</name>
    <dbReference type="NCBI Taxonomy" id="345073"/>
    <lineage>
        <taxon>Bacteria</taxon>
        <taxon>Pseudomonadati</taxon>
        <taxon>Pseudomonadota</taxon>
        <taxon>Gammaproteobacteria</taxon>
        <taxon>Vibrionales</taxon>
        <taxon>Vibrionaceae</taxon>
        <taxon>Vibrio</taxon>
    </lineage>
</organism>
<proteinExistence type="predicted"/>
<dbReference type="EMBL" id="CP000626">
    <property type="protein sequence ID" value="ABQ18787.1"/>
    <property type="molecule type" value="Genomic_DNA"/>
</dbReference>
<sequence>MQHWGLKVSDLFSTIIIVAIGLTILAVIVSSIVNFYRDWPILSTAWSRMELFEKRLFYIGISFFILIPALKDHPAANTYISRVLIEILPALAGSFFVAGVVSFMRQVHDIRNRNG</sequence>
<dbReference type="OrthoDB" id="9962909at2"/>
<evidence type="ECO:0000313" key="3">
    <source>
        <dbReference type="Proteomes" id="UP000000249"/>
    </source>
</evidence>
<keyword evidence="1" id="KW-0812">Transmembrane</keyword>
<gene>
    <name evidence="2" type="ordered locus">VC0395_0807</name>
</gene>
<feature type="transmembrane region" description="Helical" evidence="1">
    <location>
        <begin position="56"/>
        <end position="71"/>
    </location>
</feature>
<dbReference type="PATRIC" id="fig|345073.21.peg.3199"/>
<accession>A0A0H3AFY6</accession>
<keyword evidence="1" id="KW-1133">Transmembrane helix</keyword>
<dbReference type="KEGG" id="vcr:VC395_A0453"/>
<dbReference type="Proteomes" id="UP000000249">
    <property type="component" value="Chromosome 2"/>
</dbReference>
<evidence type="ECO:0000256" key="1">
    <source>
        <dbReference type="SAM" id="Phobius"/>
    </source>
</evidence>
<evidence type="ECO:0000313" key="2">
    <source>
        <dbReference type="EMBL" id="ABQ18787.1"/>
    </source>
</evidence>
<reference evidence="2 3" key="1">
    <citation type="submission" date="2007-03" db="EMBL/GenBank/DDBJ databases">
        <authorList>
            <person name="Heidelberg J."/>
        </authorList>
    </citation>
    <scope>NUCLEOTIDE SEQUENCE [LARGE SCALE GENOMIC DNA]</scope>
    <source>
        <strain evidence="3">ATCC 39541 / Classical Ogawa 395 / O395</strain>
    </source>
</reference>
<name>A0A0H3AFY6_VIBC3</name>
<keyword evidence="1" id="KW-0472">Membrane</keyword>
<dbReference type="KEGG" id="vco:VC0395_0807"/>
<protein>
    <submittedName>
        <fullName evidence="2">Uncharacterized protein</fullName>
    </submittedName>
</protein>